<dbReference type="EMBL" id="BPLQ01004870">
    <property type="protein sequence ID" value="GIY11155.1"/>
    <property type="molecule type" value="Genomic_DNA"/>
</dbReference>
<evidence type="ECO:0000313" key="1">
    <source>
        <dbReference type="EMBL" id="GIY11155.1"/>
    </source>
</evidence>
<name>A0AAV4QPP9_9ARAC</name>
<evidence type="ECO:0000313" key="2">
    <source>
        <dbReference type="Proteomes" id="UP001054837"/>
    </source>
</evidence>
<protein>
    <submittedName>
        <fullName evidence="1">Uncharacterized protein</fullName>
    </submittedName>
</protein>
<proteinExistence type="predicted"/>
<dbReference type="Proteomes" id="UP001054837">
    <property type="component" value="Unassembled WGS sequence"/>
</dbReference>
<reference evidence="1 2" key="1">
    <citation type="submission" date="2021-06" db="EMBL/GenBank/DDBJ databases">
        <title>Caerostris darwini draft genome.</title>
        <authorList>
            <person name="Kono N."/>
            <person name="Arakawa K."/>
        </authorList>
    </citation>
    <scope>NUCLEOTIDE SEQUENCE [LARGE SCALE GENOMIC DNA]</scope>
</reference>
<organism evidence="1 2">
    <name type="scientific">Caerostris darwini</name>
    <dbReference type="NCBI Taxonomy" id="1538125"/>
    <lineage>
        <taxon>Eukaryota</taxon>
        <taxon>Metazoa</taxon>
        <taxon>Ecdysozoa</taxon>
        <taxon>Arthropoda</taxon>
        <taxon>Chelicerata</taxon>
        <taxon>Arachnida</taxon>
        <taxon>Araneae</taxon>
        <taxon>Araneomorphae</taxon>
        <taxon>Entelegynae</taxon>
        <taxon>Araneoidea</taxon>
        <taxon>Araneidae</taxon>
        <taxon>Caerostris</taxon>
    </lineage>
</organism>
<dbReference type="AlphaFoldDB" id="A0AAV4QPP9"/>
<keyword evidence="2" id="KW-1185">Reference proteome</keyword>
<gene>
    <name evidence="1" type="ORF">CDAR_110911</name>
</gene>
<comment type="caution">
    <text evidence="1">The sequence shown here is derived from an EMBL/GenBank/DDBJ whole genome shotgun (WGS) entry which is preliminary data.</text>
</comment>
<accession>A0AAV4QPP9</accession>
<sequence>MKLSLGLFVRLKYSRHPNPECKHQNQEGLLLKANVRRGQSINLVGSFHVPFNLQAGRDYPGPLLGGIRYPRLPLKYNNPSPFRCHDNERS</sequence>